<evidence type="ECO:0000313" key="3">
    <source>
        <dbReference type="Proteomes" id="UP000044602"/>
    </source>
</evidence>
<evidence type="ECO:0000313" key="2">
    <source>
        <dbReference type="EMBL" id="CRK28551.1"/>
    </source>
</evidence>
<dbReference type="EMBL" id="CVQH01020752">
    <property type="protein sequence ID" value="CRK28551.1"/>
    <property type="molecule type" value="Genomic_DNA"/>
</dbReference>
<accession>A0A0G4M2P9</accession>
<dbReference type="Proteomes" id="UP000044602">
    <property type="component" value="Unassembled WGS sequence"/>
</dbReference>
<sequence length="165" mass="18198">MSSSLDVLGFAPASIGRHHIYDSDDDDIYDSDDNEDIVSLHVVAYLRSGDDRQSISILNFILTMTPSRPREVLAANQSSFFSSRTMRLTWPVPSTMSISNTPAATIESSRIDDRWAPIATEPASVMFQLTSVYPTEAPRSCSHSASWMKVTPASNHTEPPSMSRS</sequence>
<protein>
    <submittedName>
        <fullName evidence="2">Uncharacterized protein</fullName>
    </submittedName>
</protein>
<feature type="region of interest" description="Disordered" evidence="1">
    <location>
        <begin position="144"/>
        <end position="165"/>
    </location>
</feature>
<proteinExistence type="predicted"/>
<keyword evidence="3" id="KW-1185">Reference proteome</keyword>
<name>A0A0G4M2P9_VERLO</name>
<organism evidence="2 3">
    <name type="scientific">Verticillium longisporum</name>
    <name type="common">Verticillium dahliae var. longisporum</name>
    <dbReference type="NCBI Taxonomy" id="100787"/>
    <lineage>
        <taxon>Eukaryota</taxon>
        <taxon>Fungi</taxon>
        <taxon>Dikarya</taxon>
        <taxon>Ascomycota</taxon>
        <taxon>Pezizomycotina</taxon>
        <taxon>Sordariomycetes</taxon>
        <taxon>Hypocreomycetidae</taxon>
        <taxon>Glomerellales</taxon>
        <taxon>Plectosphaerellaceae</taxon>
        <taxon>Verticillium</taxon>
    </lineage>
</organism>
<reference evidence="3" key="1">
    <citation type="submission" date="2015-05" db="EMBL/GenBank/DDBJ databases">
        <authorList>
            <person name="Fogelqvist Johan"/>
        </authorList>
    </citation>
    <scope>NUCLEOTIDE SEQUENCE [LARGE SCALE GENOMIC DNA]</scope>
</reference>
<dbReference type="AlphaFoldDB" id="A0A0G4M2P9"/>
<feature type="compositionally biased region" description="Polar residues" evidence="1">
    <location>
        <begin position="152"/>
        <end position="165"/>
    </location>
</feature>
<gene>
    <name evidence="2" type="ORF">BN1708_015234</name>
</gene>
<evidence type="ECO:0000256" key="1">
    <source>
        <dbReference type="SAM" id="MobiDB-lite"/>
    </source>
</evidence>